<sequence>DRNGTAKIADFGLACCSNHKEQKVSQVAGTVGYACPHYVNRGVVTEGSEAKFSPEVAADFAALGLRGTEYQEEYRPFFREVITMHLITSTEDFYGGTAALARRWPCGRPRRGRCSGVCEVGVCG</sequence>
<dbReference type="EMBL" id="CAJNDS010002541">
    <property type="protein sequence ID" value="CAE7518597.1"/>
    <property type="molecule type" value="Genomic_DNA"/>
</dbReference>
<dbReference type="InterPro" id="IPR011009">
    <property type="entry name" value="Kinase-like_dom_sf"/>
</dbReference>
<dbReference type="SUPFAM" id="SSF56112">
    <property type="entry name" value="Protein kinase-like (PK-like)"/>
    <property type="match status" value="1"/>
</dbReference>
<gene>
    <name evidence="2" type="ORF">SNAT2548_LOCUS29025</name>
</gene>
<accession>A0A812TDV3</accession>
<keyword evidence="3" id="KW-1185">Reference proteome</keyword>
<dbReference type="GO" id="GO:0004672">
    <property type="term" value="F:protein kinase activity"/>
    <property type="evidence" value="ECO:0007669"/>
    <property type="project" value="InterPro"/>
</dbReference>
<dbReference type="Gene3D" id="1.10.510.10">
    <property type="entry name" value="Transferase(Phosphotransferase) domain 1"/>
    <property type="match status" value="1"/>
</dbReference>
<evidence type="ECO:0000259" key="1">
    <source>
        <dbReference type="PROSITE" id="PS50011"/>
    </source>
</evidence>
<dbReference type="PROSITE" id="PS50011">
    <property type="entry name" value="PROTEIN_KINASE_DOM"/>
    <property type="match status" value="1"/>
</dbReference>
<comment type="caution">
    <text evidence="2">The sequence shown here is derived from an EMBL/GenBank/DDBJ whole genome shotgun (WGS) entry which is preliminary data.</text>
</comment>
<evidence type="ECO:0000313" key="3">
    <source>
        <dbReference type="Proteomes" id="UP000604046"/>
    </source>
</evidence>
<dbReference type="InterPro" id="IPR000719">
    <property type="entry name" value="Prot_kinase_dom"/>
</dbReference>
<feature type="domain" description="Protein kinase" evidence="1">
    <location>
        <begin position="1"/>
        <end position="124"/>
    </location>
</feature>
<proteinExistence type="predicted"/>
<protein>
    <recommendedName>
        <fullName evidence="1">Protein kinase domain-containing protein</fullName>
    </recommendedName>
</protein>
<name>A0A812TDV3_9DINO</name>
<dbReference type="Proteomes" id="UP000604046">
    <property type="component" value="Unassembled WGS sequence"/>
</dbReference>
<dbReference type="GO" id="GO:0005524">
    <property type="term" value="F:ATP binding"/>
    <property type="evidence" value="ECO:0007669"/>
    <property type="project" value="InterPro"/>
</dbReference>
<evidence type="ECO:0000313" key="2">
    <source>
        <dbReference type="EMBL" id="CAE7518597.1"/>
    </source>
</evidence>
<organism evidence="2 3">
    <name type="scientific">Symbiodinium natans</name>
    <dbReference type="NCBI Taxonomy" id="878477"/>
    <lineage>
        <taxon>Eukaryota</taxon>
        <taxon>Sar</taxon>
        <taxon>Alveolata</taxon>
        <taxon>Dinophyceae</taxon>
        <taxon>Suessiales</taxon>
        <taxon>Symbiodiniaceae</taxon>
        <taxon>Symbiodinium</taxon>
    </lineage>
</organism>
<dbReference type="AlphaFoldDB" id="A0A812TDV3"/>
<reference evidence="2" key="1">
    <citation type="submission" date="2021-02" db="EMBL/GenBank/DDBJ databases">
        <authorList>
            <person name="Dougan E. K."/>
            <person name="Rhodes N."/>
            <person name="Thang M."/>
            <person name="Chan C."/>
        </authorList>
    </citation>
    <scope>NUCLEOTIDE SEQUENCE</scope>
</reference>
<feature type="non-terminal residue" evidence="2">
    <location>
        <position position="1"/>
    </location>
</feature>